<evidence type="ECO:0000313" key="2">
    <source>
        <dbReference type="Proteomes" id="UP000494249"/>
    </source>
</evidence>
<dbReference type="AlphaFoldDB" id="A0A6J5CQ06"/>
<accession>A0A6J5CQ06</accession>
<dbReference type="InterPro" id="IPR023198">
    <property type="entry name" value="PGP-like_dom2"/>
</dbReference>
<dbReference type="Pfam" id="PF00702">
    <property type="entry name" value="Hydrolase"/>
    <property type="match status" value="1"/>
</dbReference>
<dbReference type="NCBIfam" id="TIGR01509">
    <property type="entry name" value="HAD-SF-IA-v3"/>
    <property type="match status" value="1"/>
</dbReference>
<dbReference type="SUPFAM" id="SSF56784">
    <property type="entry name" value="HAD-like"/>
    <property type="match status" value="1"/>
</dbReference>
<dbReference type="SFLD" id="SFLDS00003">
    <property type="entry name" value="Haloacid_Dehalogenase"/>
    <property type="match status" value="1"/>
</dbReference>
<dbReference type="Gene3D" id="3.40.50.1000">
    <property type="entry name" value="HAD superfamily/HAD-like"/>
    <property type="match status" value="1"/>
</dbReference>
<protein>
    <recommendedName>
        <fullName evidence="3">Glucose-1-phosphatase</fullName>
    </recommendedName>
</protein>
<dbReference type="Proteomes" id="UP000494249">
    <property type="component" value="Unassembled WGS sequence"/>
</dbReference>
<dbReference type="CDD" id="cd02603">
    <property type="entry name" value="HAD_sEH-N_like"/>
    <property type="match status" value="1"/>
</dbReference>
<evidence type="ECO:0008006" key="3">
    <source>
        <dbReference type="Google" id="ProtNLM"/>
    </source>
</evidence>
<name>A0A6J5CQ06_9BURK</name>
<dbReference type="InterPro" id="IPR023214">
    <property type="entry name" value="HAD_sf"/>
</dbReference>
<dbReference type="InterPro" id="IPR006439">
    <property type="entry name" value="HAD-SF_hydro_IA"/>
</dbReference>
<dbReference type="RefSeq" id="WP_035485251.1">
    <property type="nucleotide sequence ID" value="NZ_CADFGL010000062.1"/>
</dbReference>
<dbReference type="SFLD" id="SFLDG01129">
    <property type="entry name" value="C1.5:_HAD__Beta-PGM__Phosphata"/>
    <property type="match status" value="1"/>
</dbReference>
<organism evidence="1 2">
    <name type="scientific">Paraburkholderia phenoliruptrix</name>
    <dbReference type="NCBI Taxonomy" id="252970"/>
    <lineage>
        <taxon>Bacteria</taxon>
        <taxon>Pseudomonadati</taxon>
        <taxon>Pseudomonadota</taxon>
        <taxon>Betaproteobacteria</taxon>
        <taxon>Burkholderiales</taxon>
        <taxon>Burkholderiaceae</taxon>
        <taxon>Paraburkholderia</taxon>
    </lineage>
</organism>
<evidence type="ECO:0000313" key="1">
    <source>
        <dbReference type="EMBL" id="CAB3740902.1"/>
    </source>
</evidence>
<reference evidence="1 2" key="1">
    <citation type="submission" date="2020-04" db="EMBL/GenBank/DDBJ databases">
        <authorList>
            <person name="De Canck E."/>
        </authorList>
    </citation>
    <scope>NUCLEOTIDE SEQUENCE [LARGE SCALE GENOMIC DNA]</scope>
    <source>
        <strain evidence="1 2">LMG 22037</strain>
    </source>
</reference>
<dbReference type="InterPro" id="IPR036412">
    <property type="entry name" value="HAD-like_sf"/>
</dbReference>
<sequence>MPISLALFDMDDVLVHYDRSARVAYLASLSNRSSDEVADAIWGSGLEAKADAGLIDSLAYLRETSDLLGCKVSLDDWLRARRESMSPNLEVLALAAEVSTTCTIAVLTNNPRLVADNIDYLCPPIADLFGKNVFASASFNAAKPSPETFLECIDSLGVVPSESLFIDDLEANVAGARSAGLLGHVFINHAALSEELRKHRLLSY</sequence>
<dbReference type="PANTHER" id="PTHR43611:SF3">
    <property type="entry name" value="FLAVIN MONONUCLEOTIDE HYDROLASE 1, CHLOROPLATIC"/>
    <property type="match status" value="1"/>
</dbReference>
<dbReference type="EMBL" id="CADIKB010000068">
    <property type="protein sequence ID" value="CAB3740902.1"/>
    <property type="molecule type" value="Genomic_DNA"/>
</dbReference>
<gene>
    <name evidence="1" type="ORF">LMG22037_06429</name>
</gene>
<proteinExistence type="predicted"/>
<dbReference type="Gene3D" id="1.10.150.240">
    <property type="entry name" value="Putative phosphatase, domain 2"/>
    <property type="match status" value="1"/>
</dbReference>
<dbReference type="PANTHER" id="PTHR43611">
    <property type="entry name" value="ALPHA-D-GLUCOSE 1-PHOSPHATE PHOSPHATASE"/>
    <property type="match status" value="1"/>
</dbReference>